<accession>A0A226DXX3</accession>
<dbReference type="Proteomes" id="UP000198287">
    <property type="component" value="Unassembled WGS sequence"/>
</dbReference>
<dbReference type="InterPro" id="IPR013087">
    <property type="entry name" value="Znf_C2H2_type"/>
</dbReference>
<protein>
    <submittedName>
        <fullName evidence="3">Zinc finger protein 91</fullName>
    </submittedName>
</protein>
<comment type="caution">
    <text evidence="3">The sequence shown here is derived from an EMBL/GenBank/DDBJ whole genome shotgun (WGS) entry which is preliminary data.</text>
</comment>
<proteinExistence type="predicted"/>
<dbReference type="EMBL" id="LNIX01000010">
    <property type="protein sequence ID" value="OXA49557.1"/>
    <property type="molecule type" value="Genomic_DNA"/>
</dbReference>
<gene>
    <name evidence="3" type="ORF">Fcan01_15959</name>
</gene>
<keyword evidence="4" id="KW-1185">Reference proteome</keyword>
<feature type="domain" description="C2H2-type" evidence="2">
    <location>
        <begin position="224"/>
        <end position="245"/>
    </location>
</feature>
<feature type="region of interest" description="Disordered" evidence="1">
    <location>
        <begin position="105"/>
        <end position="136"/>
    </location>
</feature>
<evidence type="ECO:0000313" key="4">
    <source>
        <dbReference type="Proteomes" id="UP000198287"/>
    </source>
</evidence>
<reference evidence="3 4" key="1">
    <citation type="submission" date="2015-12" db="EMBL/GenBank/DDBJ databases">
        <title>The genome of Folsomia candida.</title>
        <authorList>
            <person name="Faddeeva A."/>
            <person name="Derks M.F."/>
            <person name="Anvar Y."/>
            <person name="Smit S."/>
            <person name="Van Straalen N."/>
            <person name="Roelofs D."/>
        </authorList>
    </citation>
    <scope>NUCLEOTIDE SEQUENCE [LARGE SCALE GENOMIC DNA]</scope>
    <source>
        <strain evidence="3 4">VU population</strain>
        <tissue evidence="3">Whole body</tissue>
    </source>
</reference>
<dbReference type="OrthoDB" id="10039931at2759"/>
<dbReference type="AlphaFoldDB" id="A0A226DXX3"/>
<dbReference type="SMART" id="SM00355">
    <property type="entry name" value="ZnF_C2H2"/>
    <property type="match status" value="2"/>
</dbReference>
<sequence>MNIKITSDGPNIPQEGILAERRRENLWRRADNQRHLNALQDQLKVLNDLMVLSEEEGKNNNFNKKYISLIFKNYLMMLDYKIIDKLRSDVLADIRDTKILLGIEPAPPIPIEDPESDNSQRRPREQLYPPPYRELPSAREGTTVQNIALKLGASALVGSMVGSAVGSRWGEVGAGLGAGVGGLVGTTGRLRFPCLHPGCTARFATRDLSLSHAAAASHPIVRKCDNCELTFPSAESLTQHKLEFHKKCEICGLVFLRSNFPYHVQKCREVNGESVSKGGTIDRKSAPMRVKKPARVGKNHCSKVPLVRHLFLLGRIPEPAQI</sequence>
<name>A0A226DXX3_FOLCA</name>
<evidence type="ECO:0000313" key="3">
    <source>
        <dbReference type="EMBL" id="OXA49557.1"/>
    </source>
</evidence>
<evidence type="ECO:0000259" key="2">
    <source>
        <dbReference type="PROSITE" id="PS00028"/>
    </source>
</evidence>
<evidence type="ECO:0000256" key="1">
    <source>
        <dbReference type="SAM" id="MobiDB-lite"/>
    </source>
</evidence>
<organism evidence="3 4">
    <name type="scientific">Folsomia candida</name>
    <name type="common">Springtail</name>
    <dbReference type="NCBI Taxonomy" id="158441"/>
    <lineage>
        <taxon>Eukaryota</taxon>
        <taxon>Metazoa</taxon>
        <taxon>Ecdysozoa</taxon>
        <taxon>Arthropoda</taxon>
        <taxon>Hexapoda</taxon>
        <taxon>Collembola</taxon>
        <taxon>Entomobryomorpha</taxon>
        <taxon>Isotomoidea</taxon>
        <taxon>Isotomidae</taxon>
        <taxon>Proisotominae</taxon>
        <taxon>Folsomia</taxon>
    </lineage>
</organism>
<dbReference type="PROSITE" id="PS00028">
    <property type="entry name" value="ZINC_FINGER_C2H2_1"/>
    <property type="match status" value="1"/>
</dbReference>